<dbReference type="GO" id="GO:0003677">
    <property type="term" value="F:DNA binding"/>
    <property type="evidence" value="ECO:0007669"/>
    <property type="project" value="InterPro"/>
</dbReference>
<organism evidence="9 10">
    <name type="scientific">Pseudomonas luteola</name>
    <dbReference type="NCBI Taxonomy" id="47886"/>
    <lineage>
        <taxon>Bacteria</taxon>
        <taxon>Pseudomonadati</taxon>
        <taxon>Pseudomonadota</taxon>
        <taxon>Gammaproteobacteria</taxon>
        <taxon>Pseudomonadales</taxon>
        <taxon>Pseudomonadaceae</taxon>
        <taxon>Pseudomonas</taxon>
    </lineage>
</organism>
<dbReference type="PROSITE" id="PS51198">
    <property type="entry name" value="UVRD_HELICASE_ATP_BIND"/>
    <property type="match status" value="1"/>
</dbReference>
<feature type="compositionally biased region" description="Basic residues" evidence="6">
    <location>
        <begin position="97"/>
        <end position="106"/>
    </location>
</feature>
<dbReference type="SUPFAM" id="SSF52540">
    <property type="entry name" value="P-loop containing nucleoside triphosphate hydrolases"/>
    <property type="match status" value="1"/>
</dbReference>
<dbReference type="InterPro" id="IPR014016">
    <property type="entry name" value="UvrD-like_ATP-bd"/>
</dbReference>
<dbReference type="EMBL" id="UAUF01000014">
    <property type="protein sequence ID" value="SPZ13491.1"/>
    <property type="molecule type" value="Genomic_DNA"/>
</dbReference>
<dbReference type="GO" id="GO:0000725">
    <property type="term" value="P:recombinational repair"/>
    <property type="evidence" value="ECO:0007669"/>
    <property type="project" value="TreeGrafter"/>
</dbReference>
<evidence type="ECO:0000313" key="9">
    <source>
        <dbReference type="EMBL" id="SPZ13491.1"/>
    </source>
</evidence>
<evidence type="ECO:0000256" key="6">
    <source>
        <dbReference type="SAM" id="MobiDB-lite"/>
    </source>
</evidence>
<dbReference type="PANTHER" id="PTHR11070:SF63">
    <property type="entry name" value="DNA HELICASE IV"/>
    <property type="match status" value="1"/>
</dbReference>
<evidence type="ECO:0000256" key="1">
    <source>
        <dbReference type="ARBA" id="ARBA00022741"/>
    </source>
</evidence>
<dbReference type="GO" id="GO:0016787">
    <property type="term" value="F:hydrolase activity"/>
    <property type="evidence" value="ECO:0007669"/>
    <property type="project" value="UniProtKB-UniRule"/>
</dbReference>
<keyword evidence="11" id="KW-1185">Reference proteome</keyword>
<feature type="domain" description="UvrD-like helicase ATP-binding" evidence="7">
    <location>
        <begin position="153"/>
        <end position="511"/>
    </location>
</feature>
<evidence type="ECO:0000313" key="10">
    <source>
        <dbReference type="Proteomes" id="UP000250443"/>
    </source>
</evidence>
<evidence type="ECO:0000256" key="5">
    <source>
        <dbReference type="PROSITE-ProRule" id="PRU00560"/>
    </source>
</evidence>
<keyword evidence="4 5" id="KW-0067">ATP-binding</keyword>
<dbReference type="InterPro" id="IPR027417">
    <property type="entry name" value="P-loop_NTPase"/>
</dbReference>
<keyword evidence="1 5" id="KW-0547">Nucleotide-binding</keyword>
<evidence type="ECO:0000256" key="2">
    <source>
        <dbReference type="ARBA" id="ARBA00022801"/>
    </source>
</evidence>
<dbReference type="EMBL" id="JADMCD010000012">
    <property type="protein sequence ID" value="MBF8642843.1"/>
    <property type="molecule type" value="Genomic_DNA"/>
</dbReference>
<dbReference type="GO" id="GO:0005524">
    <property type="term" value="F:ATP binding"/>
    <property type="evidence" value="ECO:0007669"/>
    <property type="project" value="UniProtKB-UniRule"/>
</dbReference>
<proteinExistence type="predicted"/>
<reference evidence="9 10" key="1">
    <citation type="submission" date="2018-06" db="EMBL/GenBank/DDBJ databases">
        <authorList>
            <consortium name="Pathogen Informatics"/>
            <person name="Doyle S."/>
        </authorList>
    </citation>
    <scope>NUCLEOTIDE SEQUENCE [LARGE SCALE GENOMIC DNA]</scope>
    <source>
        <strain evidence="9 10">NCTC11842</strain>
    </source>
</reference>
<name>A0A2X2D3J1_PSELU</name>
<keyword evidence="2 5" id="KW-0378">Hydrolase</keyword>
<feature type="compositionally biased region" description="Basic and acidic residues" evidence="6">
    <location>
        <begin position="107"/>
        <end position="119"/>
    </location>
</feature>
<dbReference type="Pfam" id="PF00580">
    <property type="entry name" value="UvrD-helicase"/>
    <property type="match status" value="1"/>
</dbReference>
<dbReference type="InterPro" id="IPR000212">
    <property type="entry name" value="DNA_helicase_UvrD/REP"/>
</dbReference>
<dbReference type="Proteomes" id="UP000626180">
    <property type="component" value="Unassembled WGS sequence"/>
</dbReference>
<feature type="region of interest" description="Disordered" evidence="6">
    <location>
        <begin position="26"/>
        <end position="121"/>
    </location>
</feature>
<dbReference type="RefSeq" id="WP_073450698.1">
    <property type="nucleotide sequence ID" value="NZ_CP069263.1"/>
</dbReference>
<accession>A0A2X2D3J1</accession>
<dbReference type="EC" id="3.6.4.12" evidence="9"/>
<gene>
    <name evidence="9" type="primary">helD</name>
    <name evidence="8" type="ORF">IRZ65_19415</name>
    <name evidence="9" type="ORF">NCTC11842_05235</name>
</gene>
<dbReference type="GO" id="GO:0033202">
    <property type="term" value="C:DNA helicase complex"/>
    <property type="evidence" value="ECO:0007669"/>
    <property type="project" value="TreeGrafter"/>
</dbReference>
<dbReference type="GO" id="GO:0005829">
    <property type="term" value="C:cytosol"/>
    <property type="evidence" value="ECO:0007669"/>
    <property type="project" value="TreeGrafter"/>
</dbReference>
<evidence type="ECO:0000313" key="8">
    <source>
        <dbReference type="EMBL" id="MBF8642843.1"/>
    </source>
</evidence>
<dbReference type="GO" id="GO:0043138">
    <property type="term" value="F:3'-5' DNA helicase activity"/>
    <property type="evidence" value="ECO:0007669"/>
    <property type="project" value="TreeGrafter"/>
</dbReference>
<dbReference type="Proteomes" id="UP000250443">
    <property type="component" value="Unassembled WGS sequence"/>
</dbReference>
<feature type="compositionally biased region" description="Polar residues" evidence="6">
    <location>
        <begin position="40"/>
        <end position="49"/>
    </location>
</feature>
<evidence type="ECO:0000256" key="4">
    <source>
        <dbReference type="ARBA" id="ARBA00022840"/>
    </source>
</evidence>
<evidence type="ECO:0000256" key="3">
    <source>
        <dbReference type="ARBA" id="ARBA00022806"/>
    </source>
</evidence>
<keyword evidence="3 5" id="KW-0347">Helicase</keyword>
<reference evidence="8 11" key="2">
    <citation type="submission" date="2020-10" db="EMBL/GenBank/DDBJ databases">
        <title>Genome sequences of Pseudomonas isolates.</title>
        <authorList>
            <person name="Wessels L."/>
            <person name="Reich F."/>
            <person name="Hammerl J."/>
        </authorList>
    </citation>
    <scope>NUCLEOTIDE SEQUENCE [LARGE SCALE GENOMIC DNA]</scope>
    <source>
        <strain evidence="8 11">20-MO00624-0</strain>
    </source>
</reference>
<evidence type="ECO:0000259" key="7">
    <source>
        <dbReference type="PROSITE" id="PS51198"/>
    </source>
</evidence>
<evidence type="ECO:0000313" key="11">
    <source>
        <dbReference type="Proteomes" id="UP000626180"/>
    </source>
</evidence>
<dbReference type="Gene3D" id="3.40.50.300">
    <property type="entry name" value="P-loop containing nucleotide triphosphate hydrolases"/>
    <property type="match status" value="3"/>
</dbReference>
<feature type="binding site" evidence="5">
    <location>
        <begin position="174"/>
        <end position="181"/>
    </location>
    <ligand>
        <name>ATP</name>
        <dbReference type="ChEBI" id="CHEBI:30616"/>
    </ligand>
</feature>
<sequence length="685" mass="76445">MLSAVKRYLAGALSNYFPRTTEYLQSNGDGPLSHPKPSKQAGSLLTNKLKSMVTRKPTQKVNPRKKPETGAKGSPKRGKAAPTAKKAQSKSVTATKRSTKPSGRAKKPLESEPKAHRATTEGLYGPALLSITEQHVQAMHERVAEAVKAGVIRAPSDEQWGMIVSRSPATRIFAGAGSGKSTTLVLRVVFMLCHLDIKPEQLTVISFTNDSCAQLREQLIKVLSFWKFSFSAEQARSCVRTFHSAMGTLAKDALGAPVWFEQLSDRKASATELDNPLTGGRLHPVQLDLLKQAYQRAYSDVPAFKRKVDKLLNIANESDESEGNRPAPLKPFKLEGEFVAVPLFEAFYVQAGFIESLGLRVDRLQSDSVQCSVREQIFIEALGLFWKTFEACLKERGLLTFNRAFQELTDRLNRNDRSIRPEMLMPFSHLLIDEFQDISPQIVLWLQAVHGYLARQKRAISLMAIGDDWQSIYGWRGSSPELFMNFDRHFPSQGRNRKSTVLTLATNYRSVEPIIRDAERVLAGVIFKQEKTCQAARTVKRGDHGVQAVTRFDFKSRLPEVVKEIEAQCVHAASRNSSERTAVLVLSRRNETLKTLQSHLDKALPVRCYTIHRAKGLQAEVAIVVDDGAGALPHPLRNALYRASGFFQNTYDQAMADESSRLSYVAITRGVSRVLWYTTKSRGPC</sequence>
<dbReference type="AlphaFoldDB" id="A0A2X2D3J1"/>
<protein>
    <submittedName>
        <fullName evidence="8 9">Helicase</fullName>
        <ecNumber evidence="9">3.6.4.12</ecNumber>
    </submittedName>
</protein>
<dbReference type="PANTHER" id="PTHR11070">
    <property type="entry name" value="UVRD / RECB / PCRA DNA HELICASE FAMILY MEMBER"/>
    <property type="match status" value="1"/>
</dbReference>